<feature type="transmembrane region" description="Helical" evidence="2">
    <location>
        <begin position="183"/>
        <end position="203"/>
    </location>
</feature>
<organism evidence="3 4">
    <name type="scientific">Coniophora puteana (strain RWD-64-598)</name>
    <name type="common">Brown rot fungus</name>
    <dbReference type="NCBI Taxonomy" id="741705"/>
    <lineage>
        <taxon>Eukaryota</taxon>
        <taxon>Fungi</taxon>
        <taxon>Dikarya</taxon>
        <taxon>Basidiomycota</taxon>
        <taxon>Agaricomycotina</taxon>
        <taxon>Agaricomycetes</taxon>
        <taxon>Agaricomycetidae</taxon>
        <taxon>Boletales</taxon>
        <taxon>Coniophorineae</taxon>
        <taxon>Coniophoraceae</taxon>
        <taxon>Coniophora</taxon>
    </lineage>
</organism>
<keyword evidence="2" id="KW-0472">Membrane</keyword>
<dbReference type="OrthoDB" id="2644397at2759"/>
<keyword evidence="2" id="KW-1133">Transmembrane helix</keyword>
<protein>
    <submittedName>
        <fullName evidence="3">Uncharacterized protein</fullName>
    </submittedName>
</protein>
<dbReference type="EMBL" id="JH711575">
    <property type="protein sequence ID" value="EIW83656.1"/>
    <property type="molecule type" value="Genomic_DNA"/>
</dbReference>
<keyword evidence="2" id="KW-0812">Transmembrane</keyword>
<proteinExistence type="predicted"/>
<feature type="transmembrane region" description="Helical" evidence="2">
    <location>
        <begin position="139"/>
        <end position="163"/>
    </location>
</feature>
<dbReference type="Proteomes" id="UP000053558">
    <property type="component" value="Unassembled WGS sequence"/>
</dbReference>
<feature type="transmembrane region" description="Helical" evidence="2">
    <location>
        <begin position="209"/>
        <end position="230"/>
    </location>
</feature>
<name>A0A5M3MX06_CONPW</name>
<dbReference type="RefSeq" id="XP_007765600.1">
    <property type="nucleotide sequence ID" value="XM_007767410.1"/>
</dbReference>
<feature type="transmembrane region" description="Helical" evidence="2">
    <location>
        <begin position="593"/>
        <end position="615"/>
    </location>
</feature>
<sequence length="688" mass="74958">MAQRSFLYLNIDLDTPDATGPLIEGDYKWPESSISTPTPLSPNRRKDAQWFEESQNEVQDTGFGVRHTGADEFPHKLLPKSTVSDTFEAASAKPTVFGLSVRTLRWLCHLSHLLLVALHLILVAVHVCHLDHNVIVLIIHSWLPAVVSVSLQAFYTIYATFLVTLTQRLGLLRALHRRQKLTFIADASTAWSGFGSALIGLWNNFRMPAGFLSTAVITAYLACVMTLHVVSSSVMSLQPFNQTTYPHIPSRMGWPSSFANLSQVTDGPGYKAVADWQTIAALTPGVGRLDEYSSQGLSGATLYDTMQLPNAATGAALVNATTIGFDCGLVPRANLSTDVQSGILMPVWNGVAMPGQKNMTIPYVDQVLFSQPMSAMAMAYGVDVMYMITTSLSSSDASLNKTFGLPMNWTYQNVQGNTTTKAIQTFFAGCFMSTTSGTAAVDVQTNAVQNGTMITGNSDRGQREWGALANWERTPNTMHQWFLLAQTQSPSSNTTITRVDGSTFTPSLVDYYFMQQLGIDVPDLLEDLLWNQYQDPPNPAFSLSLADFEDTLARTAAGMLWTAGRLTQGGWQPEIGAAAVSQGVLVWRLNINLLPLLFALFASSIMLGLAVRLVGLRGHNDIVVSNVGILETLWLAEREPPLRSKFGGVGEPTVERLRAAGMFDVCLSDEIEELRGSARATSGHEAAL</sequence>
<gene>
    <name evidence="3" type="ORF">CONPUDRAFT_163000</name>
</gene>
<reference evidence="4" key="1">
    <citation type="journal article" date="2012" name="Science">
        <title>The Paleozoic origin of enzymatic lignin decomposition reconstructed from 31 fungal genomes.</title>
        <authorList>
            <person name="Floudas D."/>
            <person name="Binder M."/>
            <person name="Riley R."/>
            <person name="Barry K."/>
            <person name="Blanchette R.A."/>
            <person name="Henrissat B."/>
            <person name="Martinez A.T."/>
            <person name="Otillar R."/>
            <person name="Spatafora J.W."/>
            <person name="Yadav J.S."/>
            <person name="Aerts A."/>
            <person name="Benoit I."/>
            <person name="Boyd A."/>
            <person name="Carlson A."/>
            <person name="Copeland A."/>
            <person name="Coutinho P.M."/>
            <person name="de Vries R.P."/>
            <person name="Ferreira P."/>
            <person name="Findley K."/>
            <person name="Foster B."/>
            <person name="Gaskell J."/>
            <person name="Glotzer D."/>
            <person name="Gorecki P."/>
            <person name="Heitman J."/>
            <person name="Hesse C."/>
            <person name="Hori C."/>
            <person name="Igarashi K."/>
            <person name="Jurgens J.A."/>
            <person name="Kallen N."/>
            <person name="Kersten P."/>
            <person name="Kohler A."/>
            <person name="Kuees U."/>
            <person name="Kumar T.K.A."/>
            <person name="Kuo A."/>
            <person name="LaButti K."/>
            <person name="Larrondo L.F."/>
            <person name="Lindquist E."/>
            <person name="Ling A."/>
            <person name="Lombard V."/>
            <person name="Lucas S."/>
            <person name="Lundell T."/>
            <person name="Martin R."/>
            <person name="McLaughlin D.J."/>
            <person name="Morgenstern I."/>
            <person name="Morin E."/>
            <person name="Murat C."/>
            <person name="Nagy L.G."/>
            <person name="Nolan M."/>
            <person name="Ohm R.A."/>
            <person name="Patyshakuliyeva A."/>
            <person name="Rokas A."/>
            <person name="Ruiz-Duenas F.J."/>
            <person name="Sabat G."/>
            <person name="Salamov A."/>
            <person name="Samejima M."/>
            <person name="Schmutz J."/>
            <person name="Slot J.C."/>
            <person name="St John F."/>
            <person name="Stenlid J."/>
            <person name="Sun H."/>
            <person name="Sun S."/>
            <person name="Syed K."/>
            <person name="Tsang A."/>
            <person name="Wiebenga A."/>
            <person name="Young D."/>
            <person name="Pisabarro A."/>
            <person name="Eastwood D.C."/>
            <person name="Martin F."/>
            <person name="Cullen D."/>
            <person name="Grigoriev I.V."/>
            <person name="Hibbett D.S."/>
        </authorList>
    </citation>
    <scope>NUCLEOTIDE SEQUENCE [LARGE SCALE GENOMIC DNA]</scope>
    <source>
        <strain evidence="4">RWD-64-598 SS2</strain>
    </source>
</reference>
<dbReference type="OMA" id="WERTPNT"/>
<dbReference type="AlphaFoldDB" id="A0A5M3MX06"/>
<evidence type="ECO:0000256" key="1">
    <source>
        <dbReference type="SAM" id="MobiDB-lite"/>
    </source>
</evidence>
<feature type="transmembrane region" description="Helical" evidence="2">
    <location>
        <begin position="106"/>
        <end position="127"/>
    </location>
</feature>
<dbReference type="KEGG" id="cput:CONPUDRAFT_163000"/>
<evidence type="ECO:0000313" key="4">
    <source>
        <dbReference type="Proteomes" id="UP000053558"/>
    </source>
</evidence>
<feature type="region of interest" description="Disordered" evidence="1">
    <location>
        <begin position="29"/>
        <end position="48"/>
    </location>
</feature>
<keyword evidence="4" id="KW-1185">Reference proteome</keyword>
<comment type="caution">
    <text evidence="3">The sequence shown here is derived from an EMBL/GenBank/DDBJ whole genome shotgun (WGS) entry which is preliminary data.</text>
</comment>
<evidence type="ECO:0000313" key="3">
    <source>
        <dbReference type="EMBL" id="EIW83656.1"/>
    </source>
</evidence>
<accession>A0A5M3MX06</accession>
<dbReference type="GeneID" id="19204827"/>
<evidence type="ECO:0000256" key="2">
    <source>
        <dbReference type="SAM" id="Phobius"/>
    </source>
</evidence>